<comment type="subunit">
    <text evidence="10">Forms a heterodimer with a member of the SLX4 family.</text>
</comment>
<comment type="caution">
    <text evidence="12">The sequence shown here is derived from an EMBL/GenBank/DDBJ whole genome shotgun (WGS) entry which is preliminary data.</text>
</comment>
<dbReference type="Proteomes" id="UP000801492">
    <property type="component" value="Unassembled WGS sequence"/>
</dbReference>
<keyword evidence="7 10" id="KW-0233">DNA recombination</keyword>
<dbReference type="FunFam" id="3.40.1440.10:FF:000003">
    <property type="entry name" value="Structure-specific endonuclease subunit SLX1"/>
    <property type="match status" value="1"/>
</dbReference>
<dbReference type="HAMAP" id="MF_03100">
    <property type="entry name" value="Endonuc_su_Slx1"/>
    <property type="match status" value="1"/>
</dbReference>
<keyword evidence="4" id="KW-0863">Zinc-finger</keyword>
<dbReference type="SUPFAM" id="SSF82771">
    <property type="entry name" value="GIY-YIG endonuclease"/>
    <property type="match status" value="1"/>
</dbReference>
<dbReference type="InterPro" id="IPR035901">
    <property type="entry name" value="GIY-YIG_endonuc_sf"/>
</dbReference>
<keyword evidence="3 10" id="KW-0227">DNA damage</keyword>
<keyword evidence="1 10" id="KW-0540">Nuclease</keyword>
<evidence type="ECO:0000256" key="1">
    <source>
        <dbReference type="ARBA" id="ARBA00022722"/>
    </source>
</evidence>
<dbReference type="Pfam" id="PF21202">
    <property type="entry name" value="SLX1_C"/>
    <property type="match status" value="1"/>
</dbReference>
<organism evidence="12 13">
    <name type="scientific">Ignelater luminosus</name>
    <name type="common">Cucubano</name>
    <name type="synonym">Pyrophorus luminosus</name>
    <dbReference type="NCBI Taxonomy" id="2038154"/>
    <lineage>
        <taxon>Eukaryota</taxon>
        <taxon>Metazoa</taxon>
        <taxon>Ecdysozoa</taxon>
        <taxon>Arthropoda</taxon>
        <taxon>Hexapoda</taxon>
        <taxon>Insecta</taxon>
        <taxon>Pterygota</taxon>
        <taxon>Neoptera</taxon>
        <taxon>Endopterygota</taxon>
        <taxon>Coleoptera</taxon>
        <taxon>Polyphaga</taxon>
        <taxon>Elateriformia</taxon>
        <taxon>Elateroidea</taxon>
        <taxon>Elateridae</taxon>
        <taxon>Agrypninae</taxon>
        <taxon>Pyrophorini</taxon>
        <taxon>Ignelater</taxon>
    </lineage>
</organism>
<keyword evidence="4" id="KW-0479">Metal-binding</keyword>
<dbReference type="GO" id="GO:0017108">
    <property type="term" value="F:5'-flap endonuclease activity"/>
    <property type="evidence" value="ECO:0007669"/>
    <property type="project" value="InterPro"/>
</dbReference>
<comment type="caution">
    <text evidence="10">Lacks conserved residue(s) required for the propagation of feature annotation.</text>
</comment>
<keyword evidence="6" id="KW-0862">Zinc</keyword>
<dbReference type="AlphaFoldDB" id="A0A8K0G068"/>
<dbReference type="PROSITE" id="PS50164">
    <property type="entry name" value="GIY_YIG"/>
    <property type="match status" value="1"/>
</dbReference>
<dbReference type="InterPro" id="IPR050381">
    <property type="entry name" value="SLX1_endonuclease"/>
</dbReference>
<keyword evidence="2 10" id="KW-0255">Endonuclease</keyword>
<dbReference type="Gene3D" id="3.30.40.10">
    <property type="entry name" value="Zinc/RING finger domain, C3HC4 (zinc finger)"/>
    <property type="match status" value="1"/>
</dbReference>
<dbReference type="CDD" id="cd10455">
    <property type="entry name" value="GIY-YIG_SLX1"/>
    <property type="match status" value="1"/>
</dbReference>
<evidence type="ECO:0000256" key="10">
    <source>
        <dbReference type="HAMAP-Rule" id="MF_03100"/>
    </source>
</evidence>
<evidence type="ECO:0000256" key="6">
    <source>
        <dbReference type="ARBA" id="ARBA00022833"/>
    </source>
</evidence>
<gene>
    <name evidence="12" type="ORF">ILUMI_22807</name>
</gene>
<dbReference type="Gene3D" id="3.40.1440.10">
    <property type="entry name" value="GIY-YIG endonuclease"/>
    <property type="match status" value="1"/>
</dbReference>
<dbReference type="OrthoDB" id="24645at2759"/>
<dbReference type="EC" id="3.1.-.-" evidence="10"/>
<evidence type="ECO:0000256" key="5">
    <source>
        <dbReference type="ARBA" id="ARBA00022801"/>
    </source>
</evidence>
<keyword evidence="8 10" id="KW-0234">DNA repair</keyword>
<dbReference type="GO" id="GO:0000724">
    <property type="term" value="P:double-strand break repair via homologous recombination"/>
    <property type="evidence" value="ECO:0007669"/>
    <property type="project" value="TreeGrafter"/>
</dbReference>
<dbReference type="InterPro" id="IPR000305">
    <property type="entry name" value="GIY-YIG_endonuc"/>
</dbReference>
<evidence type="ECO:0000256" key="2">
    <source>
        <dbReference type="ARBA" id="ARBA00022759"/>
    </source>
</evidence>
<protein>
    <recommendedName>
        <fullName evidence="10">Structure-specific endonuclease subunit SLX1 homolog</fullName>
        <ecNumber evidence="10">3.1.-.-</ecNumber>
    </recommendedName>
</protein>
<evidence type="ECO:0000256" key="9">
    <source>
        <dbReference type="ARBA" id="ARBA00023242"/>
    </source>
</evidence>
<evidence type="ECO:0000256" key="8">
    <source>
        <dbReference type="ARBA" id="ARBA00023204"/>
    </source>
</evidence>
<comment type="function">
    <text evidence="10">Catalytic subunit of a heterodimeric structure-specific endonuclease that resolves DNA secondary structures generated during DNA repair and recombination. Has endonuclease activity towards branched DNA substrates, introducing single-strand cuts in duplex DNA close to junctions with ss-DNA.</text>
</comment>
<dbReference type="GO" id="GO:0033557">
    <property type="term" value="C:Slx1-Slx4 complex"/>
    <property type="evidence" value="ECO:0007669"/>
    <property type="project" value="UniProtKB-UniRule"/>
</dbReference>
<accession>A0A8K0G068</accession>
<evidence type="ECO:0000259" key="11">
    <source>
        <dbReference type="PROSITE" id="PS50164"/>
    </source>
</evidence>
<sequence length="266" mass="30789">MTEKVDTIEQFYGVYLLYCTNPKYKGRTYIGYTVDPNRRIKQHNKGKKAGGAWRTSNRGPWTMVMIIHGFPNDIAALRFEWAWQHPNRSRRLNHVSKKKAKESTYDYCLRVLAEMLRVGPWNRLPLTIRWLNEDFAKEFPSDKLPPIHMPICYGSVISKKLPKGRETNLDSNEEKIDVICIICFEKIRNKPLICLNPNCNSTTHIICLSRIFCSQGDYIPVEGKCPQCDGVFLWGDIVRKYKGCYSNLNLVINTVIGNDFDNTDSE</sequence>
<dbReference type="PANTHER" id="PTHR20208">
    <property type="entry name" value="STRUCTURE-SPECIFIC ENDONUCLEASE SUBUNIT SLX1"/>
    <property type="match status" value="1"/>
</dbReference>
<dbReference type="GO" id="GO:0008821">
    <property type="term" value="F:crossover junction DNA endonuclease activity"/>
    <property type="evidence" value="ECO:0007669"/>
    <property type="project" value="TreeGrafter"/>
</dbReference>
<evidence type="ECO:0000313" key="12">
    <source>
        <dbReference type="EMBL" id="KAF2883362.1"/>
    </source>
</evidence>
<proteinExistence type="inferred from homology"/>
<reference evidence="12" key="1">
    <citation type="submission" date="2019-08" db="EMBL/GenBank/DDBJ databases">
        <title>The genome of the North American firefly Photinus pyralis.</title>
        <authorList>
            <consortium name="Photinus pyralis genome working group"/>
            <person name="Fallon T.R."/>
            <person name="Sander Lower S.E."/>
            <person name="Weng J.-K."/>
        </authorList>
    </citation>
    <scope>NUCLEOTIDE SEQUENCE</scope>
    <source>
        <strain evidence="12">TRF0915ILg1</strain>
        <tissue evidence="12">Whole body</tissue>
    </source>
</reference>
<evidence type="ECO:0000313" key="13">
    <source>
        <dbReference type="Proteomes" id="UP000801492"/>
    </source>
</evidence>
<keyword evidence="9 10" id="KW-0539">Nucleus</keyword>
<feature type="domain" description="GIY-YIG" evidence="11">
    <location>
        <begin position="10"/>
        <end position="94"/>
    </location>
</feature>
<dbReference type="EMBL" id="VTPC01090434">
    <property type="protein sequence ID" value="KAF2883362.1"/>
    <property type="molecule type" value="Genomic_DNA"/>
</dbReference>
<evidence type="ECO:0000256" key="3">
    <source>
        <dbReference type="ARBA" id="ARBA00022763"/>
    </source>
</evidence>
<dbReference type="PANTHER" id="PTHR20208:SF10">
    <property type="entry name" value="STRUCTURE-SPECIFIC ENDONUCLEASE SUBUNIT SLX1"/>
    <property type="match status" value="1"/>
</dbReference>
<name>A0A8K0G068_IGNLU</name>
<comment type="subcellular location">
    <subcellularLocation>
        <location evidence="10">Nucleus</location>
    </subcellularLocation>
</comment>
<dbReference type="InterPro" id="IPR027520">
    <property type="entry name" value="Slx1"/>
</dbReference>
<evidence type="ECO:0000256" key="4">
    <source>
        <dbReference type="ARBA" id="ARBA00022771"/>
    </source>
</evidence>
<keyword evidence="13" id="KW-1185">Reference proteome</keyword>
<evidence type="ECO:0000256" key="7">
    <source>
        <dbReference type="ARBA" id="ARBA00023172"/>
    </source>
</evidence>
<dbReference type="Pfam" id="PF01541">
    <property type="entry name" value="GIY-YIG"/>
    <property type="match status" value="1"/>
</dbReference>
<dbReference type="InterPro" id="IPR048749">
    <property type="entry name" value="SLX1_C"/>
</dbReference>
<comment type="cofactor">
    <cofactor evidence="10">
        <name>a divalent metal cation</name>
        <dbReference type="ChEBI" id="CHEBI:60240"/>
    </cofactor>
</comment>
<keyword evidence="5 10" id="KW-0378">Hydrolase</keyword>
<comment type="similarity">
    <text evidence="10">Belongs to the SLX1 family.</text>
</comment>
<dbReference type="InterPro" id="IPR013083">
    <property type="entry name" value="Znf_RING/FYVE/PHD"/>
</dbReference>
<dbReference type="GO" id="GO:0008270">
    <property type="term" value="F:zinc ion binding"/>
    <property type="evidence" value="ECO:0007669"/>
    <property type="project" value="UniProtKB-KW"/>
</dbReference>